<comment type="caution">
    <text evidence="1">The sequence shown here is derived from an EMBL/GenBank/DDBJ whole genome shotgun (WGS) entry which is preliminary data.</text>
</comment>
<evidence type="ECO:0000313" key="1">
    <source>
        <dbReference type="EMBL" id="GAA4033190.1"/>
    </source>
</evidence>
<protein>
    <submittedName>
        <fullName evidence="1">Uncharacterized protein</fullName>
    </submittedName>
</protein>
<accession>A0ABP7TYM4</accession>
<evidence type="ECO:0000313" key="2">
    <source>
        <dbReference type="Proteomes" id="UP001424459"/>
    </source>
</evidence>
<name>A0ABP7TYM4_9SPHN</name>
<reference evidence="2" key="1">
    <citation type="journal article" date="2019" name="Int. J. Syst. Evol. Microbiol.">
        <title>The Global Catalogue of Microorganisms (GCM) 10K type strain sequencing project: providing services to taxonomists for standard genome sequencing and annotation.</title>
        <authorList>
            <consortium name="The Broad Institute Genomics Platform"/>
            <consortium name="The Broad Institute Genome Sequencing Center for Infectious Disease"/>
            <person name="Wu L."/>
            <person name="Ma J."/>
        </authorList>
    </citation>
    <scope>NUCLEOTIDE SEQUENCE [LARGE SCALE GENOMIC DNA]</scope>
    <source>
        <strain evidence="2">JCM 17564</strain>
    </source>
</reference>
<organism evidence="1 2">
    <name type="scientific">Sphingomonas rosea</name>
    <dbReference type="NCBI Taxonomy" id="335605"/>
    <lineage>
        <taxon>Bacteria</taxon>
        <taxon>Pseudomonadati</taxon>
        <taxon>Pseudomonadota</taxon>
        <taxon>Alphaproteobacteria</taxon>
        <taxon>Sphingomonadales</taxon>
        <taxon>Sphingomonadaceae</taxon>
        <taxon>Sphingomonas</taxon>
    </lineage>
</organism>
<dbReference type="EMBL" id="BAABBR010000001">
    <property type="protein sequence ID" value="GAA4033190.1"/>
    <property type="molecule type" value="Genomic_DNA"/>
</dbReference>
<keyword evidence="2" id="KW-1185">Reference proteome</keyword>
<proteinExistence type="predicted"/>
<dbReference type="Proteomes" id="UP001424459">
    <property type="component" value="Unassembled WGS sequence"/>
</dbReference>
<dbReference type="RefSeq" id="WP_344696048.1">
    <property type="nucleotide sequence ID" value="NZ_BAABBR010000001.1"/>
</dbReference>
<sequence length="61" mass="7004">MQEYRVYLLDRDDKIVWSSWIEAADVETAVVRVRNDYTCPCEIWDGARRVAVIGAQTADLA</sequence>
<gene>
    <name evidence="1" type="ORF">GCM10022281_11200</name>
</gene>